<keyword evidence="5" id="KW-1185">Reference proteome</keyword>
<dbReference type="Gene3D" id="2.60.40.1630">
    <property type="entry name" value="bacillus anthracis domain"/>
    <property type="match status" value="1"/>
</dbReference>
<feature type="domain" description="DUF5643" evidence="3">
    <location>
        <begin position="206"/>
        <end position="317"/>
    </location>
</feature>
<evidence type="ECO:0000313" key="4">
    <source>
        <dbReference type="EMBL" id="OUZ40136.1"/>
    </source>
</evidence>
<evidence type="ECO:0008006" key="6">
    <source>
        <dbReference type="Google" id="ProtNLM"/>
    </source>
</evidence>
<dbReference type="EMBL" id="NHNT01000002">
    <property type="protein sequence ID" value="OUZ40136.1"/>
    <property type="molecule type" value="Genomic_DNA"/>
</dbReference>
<accession>A0ABX3ZKM7</accession>
<dbReference type="Pfam" id="PF13786">
    <property type="entry name" value="DUF4179"/>
    <property type="match status" value="1"/>
</dbReference>
<feature type="transmembrane region" description="Helical" evidence="1">
    <location>
        <begin position="30"/>
        <end position="49"/>
    </location>
</feature>
<gene>
    <name evidence="4" type="ORF">CBM15_06365</name>
</gene>
<dbReference type="RefSeq" id="WP_087616356.1">
    <property type="nucleotide sequence ID" value="NZ_JAFBEY010000001.1"/>
</dbReference>
<evidence type="ECO:0000313" key="5">
    <source>
        <dbReference type="Proteomes" id="UP000196594"/>
    </source>
</evidence>
<comment type="caution">
    <text evidence="4">The sequence shown here is derived from an EMBL/GenBank/DDBJ whole genome shotgun (WGS) entry which is preliminary data.</text>
</comment>
<dbReference type="InterPro" id="IPR040680">
    <property type="entry name" value="DUF5643"/>
</dbReference>
<evidence type="ECO:0000259" key="2">
    <source>
        <dbReference type="Pfam" id="PF13786"/>
    </source>
</evidence>
<protein>
    <recommendedName>
        <fullName evidence="6">DUF4179 domain-containing protein</fullName>
    </recommendedName>
</protein>
<proteinExistence type="predicted"/>
<organism evidence="4 5">
    <name type="scientific">Solibacillus kalamii</name>
    <dbReference type="NCBI Taxonomy" id="1748298"/>
    <lineage>
        <taxon>Bacteria</taxon>
        <taxon>Bacillati</taxon>
        <taxon>Bacillota</taxon>
        <taxon>Bacilli</taxon>
        <taxon>Bacillales</taxon>
        <taxon>Caryophanaceae</taxon>
        <taxon>Solibacillus</taxon>
    </lineage>
</organism>
<sequence>MIDIPKDKLRQGRIEAFTKVKKQRRHKKQWQAITAVAIIFLSFLLTIRVSPTIASYAAKIPGLSVIVELVQENEGIKDAIANEYYEEFGILVQDKDVTITLQGAIIDEYGVMLMYDFDYPKEKKDHHNYSVNIYQGDQLLENSLSYGTMDGLNEPVAHSNHILEMTLDQPLDTANRNFRVEFEMRDGDKQTISIPFTLEKPIAKAKIVEPNASITAQGQRLSINKIIRTPLRIHIEVKPDPSNTMQIVALDDISLELKNGSKRELIRNGLVGSGSFREGRYTLYLQSNYFYDSDELIVRIGEIQAVPKGEDYIEVDFTTKEVLYKPDFIDWDIKVVGNDVYLNAPVKDDHGRQHLFPAGKEDGTSLESEGSSFSTSAYEGFNYREYYEPYNGRAKLWINYIDNPIATDVELKINLTE</sequence>
<evidence type="ECO:0000256" key="1">
    <source>
        <dbReference type="SAM" id="Phobius"/>
    </source>
</evidence>
<keyword evidence="1" id="KW-0812">Transmembrane</keyword>
<dbReference type="Pfam" id="PF18705">
    <property type="entry name" value="DUF5643"/>
    <property type="match status" value="1"/>
</dbReference>
<keyword evidence="1" id="KW-1133">Transmembrane helix</keyword>
<evidence type="ECO:0000259" key="3">
    <source>
        <dbReference type="Pfam" id="PF18705"/>
    </source>
</evidence>
<dbReference type="InterPro" id="IPR025436">
    <property type="entry name" value="DUF4179"/>
</dbReference>
<keyword evidence="1" id="KW-0472">Membrane</keyword>
<name>A0ABX3ZKM7_9BACL</name>
<reference evidence="4 5" key="1">
    <citation type="journal article" date="2017" name="Int. J. Syst. Evol. Microbiol.">
        <title>Solibacillus kalamii sp. nov., isolated from a high-efficiency particulate arrestance filter system used in the International Space Station.</title>
        <authorList>
            <person name="Checinska Sielaff A."/>
            <person name="Kumar R.M."/>
            <person name="Pal D."/>
            <person name="Mayilraj S."/>
            <person name="Venkateswaran K."/>
        </authorList>
    </citation>
    <scope>NUCLEOTIDE SEQUENCE [LARGE SCALE GENOMIC DNA]</scope>
    <source>
        <strain evidence="4 5">ISSFR-015</strain>
    </source>
</reference>
<feature type="domain" description="DUF4179" evidence="2">
    <location>
        <begin position="25"/>
        <end position="117"/>
    </location>
</feature>
<dbReference type="Proteomes" id="UP000196594">
    <property type="component" value="Unassembled WGS sequence"/>
</dbReference>